<dbReference type="InterPro" id="IPR047265">
    <property type="entry name" value="PIF1-like_bHLH"/>
</dbReference>
<evidence type="ECO:0000313" key="8">
    <source>
        <dbReference type="Proteomes" id="UP001372338"/>
    </source>
</evidence>
<dbReference type="PANTHER" id="PTHR46807">
    <property type="entry name" value="TRANSCRIPTION FACTOR PIF3"/>
    <property type="match status" value="1"/>
</dbReference>
<reference evidence="7 8" key="1">
    <citation type="submission" date="2024-01" db="EMBL/GenBank/DDBJ databases">
        <title>The genomes of 5 underutilized Papilionoideae crops provide insights into root nodulation and disease resistanc.</title>
        <authorList>
            <person name="Yuan L."/>
        </authorList>
    </citation>
    <scope>NUCLEOTIDE SEQUENCE [LARGE SCALE GENOMIC DNA]</scope>
    <source>
        <strain evidence="7">ZHUSHIDOU_FW_LH</strain>
        <tissue evidence="7">Leaf</tissue>
    </source>
</reference>
<comment type="subcellular location">
    <subcellularLocation>
        <location evidence="1">Nucleus</location>
    </subcellularLocation>
</comment>
<dbReference type="AlphaFoldDB" id="A0AAN9EK66"/>
<name>A0AAN9EK66_CROPI</name>
<dbReference type="SUPFAM" id="SSF47459">
    <property type="entry name" value="HLH, helix-loop-helix DNA-binding domain"/>
    <property type="match status" value="1"/>
</dbReference>
<feature type="domain" description="BHLH" evidence="6">
    <location>
        <begin position="319"/>
        <end position="368"/>
    </location>
</feature>
<dbReference type="GO" id="GO:0003700">
    <property type="term" value="F:DNA-binding transcription factor activity"/>
    <property type="evidence" value="ECO:0007669"/>
    <property type="project" value="InterPro"/>
</dbReference>
<dbReference type="GO" id="GO:0046983">
    <property type="term" value="F:protein dimerization activity"/>
    <property type="evidence" value="ECO:0007669"/>
    <property type="project" value="InterPro"/>
</dbReference>
<dbReference type="GO" id="GO:0005634">
    <property type="term" value="C:nucleus"/>
    <property type="evidence" value="ECO:0007669"/>
    <property type="project" value="UniProtKB-SubCell"/>
</dbReference>
<keyword evidence="2" id="KW-0805">Transcription regulation</keyword>
<evidence type="ECO:0000256" key="1">
    <source>
        <dbReference type="ARBA" id="ARBA00004123"/>
    </source>
</evidence>
<dbReference type="PROSITE" id="PS50888">
    <property type="entry name" value="BHLH"/>
    <property type="match status" value="1"/>
</dbReference>
<dbReference type="GO" id="GO:0010017">
    <property type="term" value="P:red or far-red light signaling pathway"/>
    <property type="evidence" value="ECO:0007669"/>
    <property type="project" value="UniProtKB-ARBA"/>
</dbReference>
<protein>
    <recommendedName>
        <fullName evidence="6">BHLH domain-containing protein</fullName>
    </recommendedName>
</protein>
<feature type="compositionally biased region" description="Polar residues" evidence="5">
    <location>
        <begin position="82"/>
        <end position="92"/>
    </location>
</feature>
<comment type="caution">
    <text evidence="7">The sequence shown here is derived from an EMBL/GenBank/DDBJ whole genome shotgun (WGS) entry which is preliminary data.</text>
</comment>
<evidence type="ECO:0000256" key="5">
    <source>
        <dbReference type="SAM" id="MobiDB-lite"/>
    </source>
</evidence>
<organism evidence="7 8">
    <name type="scientific">Crotalaria pallida</name>
    <name type="common">Smooth rattlebox</name>
    <name type="synonym">Crotalaria striata</name>
    <dbReference type="NCBI Taxonomy" id="3830"/>
    <lineage>
        <taxon>Eukaryota</taxon>
        <taxon>Viridiplantae</taxon>
        <taxon>Streptophyta</taxon>
        <taxon>Embryophyta</taxon>
        <taxon>Tracheophyta</taxon>
        <taxon>Spermatophyta</taxon>
        <taxon>Magnoliopsida</taxon>
        <taxon>eudicotyledons</taxon>
        <taxon>Gunneridae</taxon>
        <taxon>Pentapetalae</taxon>
        <taxon>rosids</taxon>
        <taxon>fabids</taxon>
        <taxon>Fabales</taxon>
        <taxon>Fabaceae</taxon>
        <taxon>Papilionoideae</taxon>
        <taxon>50 kb inversion clade</taxon>
        <taxon>genistoids sensu lato</taxon>
        <taxon>core genistoids</taxon>
        <taxon>Crotalarieae</taxon>
        <taxon>Crotalaria</taxon>
    </lineage>
</organism>
<dbReference type="PANTHER" id="PTHR46807:SF5">
    <property type="entry name" value="HELIX LOOP HELIX DNA-BINDING DOMAIN PROTEIN"/>
    <property type="match status" value="1"/>
</dbReference>
<dbReference type="SMART" id="SM00353">
    <property type="entry name" value="HLH"/>
    <property type="match status" value="1"/>
</dbReference>
<feature type="compositionally biased region" description="Polar residues" evidence="5">
    <location>
        <begin position="100"/>
        <end position="113"/>
    </location>
</feature>
<keyword evidence="8" id="KW-1185">Reference proteome</keyword>
<dbReference type="InterPro" id="IPR044273">
    <property type="entry name" value="PIF3-like"/>
</dbReference>
<gene>
    <name evidence="7" type="ORF">RIF29_24693</name>
</gene>
<dbReference type="Pfam" id="PF00010">
    <property type="entry name" value="HLH"/>
    <property type="match status" value="1"/>
</dbReference>
<keyword evidence="3" id="KW-0804">Transcription</keyword>
<evidence type="ECO:0000259" key="6">
    <source>
        <dbReference type="PROSITE" id="PS50888"/>
    </source>
</evidence>
<feature type="region of interest" description="Disordered" evidence="5">
    <location>
        <begin position="278"/>
        <end position="305"/>
    </location>
</feature>
<feature type="region of interest" description="Disordered" evidence="5">
    <location>
        <begin position="72"/>
        <end position="114"/>
    </location>
</feature>
<evidence type="ECO:0000256" key="4">
    <source>
        <dbReference type="ARBA" id="ARBA00023242"/>
    </source>
</evidence>
<dbReference type="Proteomes" id="UP001372338">
    <property type="component" value="Unassembled WGS sequence"/>
</dbReference>
<proteinExistence type="predicted"/>
<feature type="compositionally biased region" description="Acidic residues" evidence="5">
    <location>
        <begin position="280"/>
        <end position="305"/>
    </location>
</feature>
<evidence type="ECO:0000256" key="2">
    <source>
        <dbReference type="ARBA" id="ARBA00023015"/>
    </source>
</evidence>
<dbReference type="InterPro" id="IPR011598">
    <property type="entry name" value="bHLH_dom"/>
</dbReference>
<evidence type="ECO:0000256" key="3">
    <source>
        <dbReference type="ARBA" id="ARBA00023163"/>
    </source>
</evidence>
<dbReference type="EMBL" id="JAYWIO010000005">
    <property type="protein sequence ID" value="KAK7259097.1"/>
    <property type="molecule type" value="Genomic_DNA"/>
</dbReference>
<accession>A0AAN9EK66</accession>
<keyword evidence="4" id="KW-0539">Nucleus</keyword>
<dbReference type="Gene3D" id="4.10.280.10">
    <property type="entry name" value="Helix-loop-helix DNA-binding domain"/>
    <property type="match status" value="1"/>
</dbReference>
<dbReference type="InterPro" id="IPR036638">
    <property type="entry name" value="HLH_DNA-bd_sf"/>
</dbReference>
<evidence type="ECO:0000313" key="7">
    <source>
        <dbReference type="EMBL" id="KAK7259097.1"/>
    </source>
</evidence>
<sequence length="540" mass="60214">MVCRRTIIKTNNLYVIFHFLIISLDKAREHTLMYANDFIELVMENGQIIAQGGSSSNRDAILRSKTLCSNSHRSNDQDDFRFSQNNESSSNKLEQEFAKESTNNSHLLSTYPSHESLLPSSKKLKYFGKCDQRPAKVVNNFSNFAIPKVFIKSTQPKRNNASLTKLGEIEAAKGSKGLEGFQDQHTSLNANKSNNPVVSLVARSDEESAPLDEKSEAVDHNNASLRAKGKAVDHNNASLRAKGKAVGHGSNLCNEPLLPSSVCSLEASNNPNFCITKHEEEEEDSDESTYFSDNDEEAEDAEETVVTETPARESLKRSRNGVIHHLHEKKRRDIMNKKMRTLKELIPNCNKVDKTSLLDDAIDYLKILKLQLQIMSMGSGFCMPHHQLMGAGMGFITPSTVGINPWSPPPQFPILPPLPSNDNNTLQNMFGAFSNQMPHIPIPHHAPNNFFPVMIGNSNNSSVQQLIMPITTPTNKQHHANSNSHLTTLDVFSYLHAKAESCGPNQAENQVSLNHIPGYPFYFPTNIEREGNNGKERKLE</sequence>
<dbReference type="CDD" id="cd11445">
    <property type="entry name" value="bHLH_AtPIF_like"/>
    <property type="match status" value="1"/>
</dbReference>